<proteinExistence type="predicted"/>
<accession>A0A9K3LH11</accession>
<dbReference type="EMBL" id="JAGRRH010000071">
    <property type="protein sequence ID" value="KAG7337875.1"/>
    <property type="molecule type" value="Genomic_DNA"/>
</dbReference>
<dbReference type="EMBL" id="JAGRRH010000012">
    <property type="protein sequence ID" value="KAG7362269.1"/>
    <property type="molecule type" value="Genomic_DNA"/>
</dbReference>
<reference evidence="3" key="1">
    <citation type="journal article" date="2021" name="Sci. Rep.">
        <title>Diploid genomic architecture of Nitzschia inconspicua, an elite biomass production diatom.</title>
        <authorList>
            <person name="Oliver A."/>
            <person name="Podell S."/>
            <person name="Pinowska A."/>
            <person name="Traller J.C."/>
            <person name="Smith S.R."/>
            <person name="McClure R."/>
            <person name="Beliaev A."/>
            <person name="Bohutskyi P."/>
            <person name="Hill E.A."/>
            <person name="Rabines A."/>
            <person name="Zheng H."/>
            <person name="Allen L.Z."/>
            <person name="Kuo A."/>
            <person name="Grigoriev I.V."/>
            <person name="Allen A.E."/>
            <person name="Hazlebeck D."/>
            <person name="Allen E.E."/>
        </authorList>
    </citation>
    <scope>NUCLEOTIDE SEQUENCE</scope>
    <source>
        <strain evidence="3">Hildebrandi</strain>
    </source>
</reference>
<gene>
    <name evidence="2" type="ORF">IV203_017752</name>
    <name evidence="3" type="ORF">IV203_025935</name>
</gene>
<evidence type="ECO:0000313" key="2">
    <source>
        <dbReference type="EMBL" id="KAG7337875.1"/>
    </source>
</evidence>
<keyword evidence="4" id="KW-1185">Reference proteome</keyword>
<reference evidence="3" key="2">
    <citation type="submission" date="2021-04" db="EMBL/GenBank/DDBJ databases">
        <authorList>
            <person name="Podell S."/>
        </authorList>
    </citation>
    <scope>NUCLEOTIDE SEQUENCE</scope>
    <source>
        <strain evidence="3">Hildebrandi</strain>
    </source>
</reference>
<dbReference type="OrthoDB" id="53447at2759"/>
<organism evidence="3 4">
    <name type="scientific">Nitzschia inconspicua</name>
    <dbReference type="NCBI Taxonomy" id="303405"/>
    <lineage>
        <taxon>Eukaryota</taxon>
        <taxon>Sar</taxon>
        <taxon>Stramenopiles</taxon>
        <taxon>Ochrophyta</taxon>
        <taxon>Bacillariophyta</taxon>
        <taxon>Bacillariophyceae</taxon>
        <taxon>Bacillariophycidae</taxon>
        <taxon>Bacillariales</taxon>
        <taxon>Bacillariaceae</taxon>
        <taxon>Nitzschia</taxon>
    </lineage>
</organism>
<dbReference type="AlphaFoldDB" id="A0A9K3LH11"/>
<feature type="region of interest" description="Disordered" evidence="1">
    <location>
        <begin position="67"/>
        <end position="100"/>
    </location>
</feature>
<feature type="compositionally biased region" description="Low complexity" evidence="1">
    <location>
        <begin position="70"/>
        <end position="87"/>
    </location>
</feature>
<protein>
    <submittedName>
        <fullName evidence="3">Uncharacterized protein</fullName>
    </submittedName>
</protein>
<evidence type="ECO:0000313" key="4">
    <source>
        <dbReference type="Proteomes" id="UP000693970"/>
    </source>
</evidence>
<dbReference type="Proteomes" id="UP000693970">
    <property type="component" value="Unassembled WGS sequence"/>
</dbReference>
<comment type="caution">
    <text evidence="3">The sequence shown here is derived from an EMBL/GenBank/DDBJ whole genome shotgun (WGS) entry which is preliminary data.</text>
</comment>
<name>A0A9K3LH11_9STRA</name>
<evidence type="ECO:0000256" key="1">
    <source>
        <dbReference type="SAM" id="MobiDB-lite"/>
    </source>
</evidence>
<sequence length="100" mass="10803">MLAGPSGTMVLPLTDDAPKVTKEILGHALELTIHHPTIGPKICNKWITVDTIIDDIRAAGKGLPVHISLSRNSRTNSSRTNSSSNQRQRSRETAKGSYDG</sequence>
<evidence type="ECO:0000313" key="3">
    <source>
        <dbReference type="EMBL" id="KAG7362269.1"/>
    </source>
</evidence>